<evidence type="ECO:0000313" key="2">
    <source>
        <dbReference type="EMBL" id="GAG29212.1"/>
    </source>
</evidence>
<dbReference type="InterPro" id="IPR003812">
    <property type="entry name" value="Fido"/>
</dbReference>
<reference evidence="2" key="1">
    <citation type="journal article" date="2014" name="Front. Microbiol.">
        <title>High frequency of phylogenetically diverse reductive dehalogenase-homologous genes in deep subseafloor sedimentary metagenomes.</title>
        <authorList>
            <person name="Kawai M."/>
            <person name="Futagami T."/>
            <person name="Toyoda A."/>
            <person name="Takaki Y."/>
            <person name="Nishi S."/>
            <person name="Hori S."/>
            <person name="Arai W."/>
            <person name="Tsubouchi T."/>
            <person name="Morono Y."/>
            <person name="Uchiyama I."/>
            <person name="Ito T."/>
            <person name="Fujiyama A."/>
            <person name="Inagaki F."/>
            <person name="Takami H."/>
        </authorList>
    </citation>
    <scope>NUCLEOTIDE SEQUENCE</scope>
    <source>
        <strain evidence="2">Expedition CK06-06</strain>
    </source>
</reference>
<dbReference type="AlphaFoldDB" id="X0X195"/>
<evidence type="ECO:0000259" key="1">
    <source>
        <dbReference type="PROSITE" id="PS51459"/>
    </source>
</evidence>
<protein>
    <recommendedName>
        <fullName evidence="1">Fido domain-containing protein</fullName>
    </recommendedName>
</protein>
<proteinExistence type="predicted"/>
<feature type="non-terminal residue" evidence="2">
    <location>
        <position position="236"/>
    </location>
</feature>
<dbReference type="EMBL" id="BARS01046390">
    <property type="protein sequence ID" value="GAG29212.1"/>
    <property type="molecule type" value="Genomic_DNA"/>
</dbReference>
<feature type="domain" description="Fido" evidence="1">
    <location>
        <begin position="99"/>
        <end position="236"/>
    </location>
</feature>
<sequence>MRTPKYGISNDVLRNLNRTSAAHNLIVNAPLIPRWEARLKKEAMIRSAHFSTSIEGNKLTLDEVKAIFEGKKVYAKQRDKQEVINYKKVLEFIDKEPELTIETIKKINEITLEKMDEEGRGEFRKIQNYIVREKDGIREIVYTPPAASEVPILMQDLVEWINKSVKEDVSPIIIAGIAHYEFVSVHPFVEGNGRTARALATLILYKLGYDTKRLFSLEEYYDQDLTRYYSALQSGQ</sequence>
<comment type="caution">
    <text evidence="2">The sequence shown here is derived from an EMBL/GenBank/DDBJ whole genome shotgun (WGS) entry which is preliminary data.</text>
</comment>
<dbReference type="SUPFAM" id="SSF140931">
    <property type="entry name" value="Fic-like"/>
    <property type="match status" value="1"/>
</dbReference>
<organism evidence="2">
    <name type="scientific">marine sediment metagenome</name>
    <dbReference type="NCBI Taxonomy" id="412755"/>
    <lineage>
        <taxon>unclassified sequences</taxon>
        <taxon>metagenomes</taxon>
        <taxon>ecological metagenomes</taxon>
    </lineage>
</organism>
<dbReference type="InterPro" id="IPR040198">
    <property type="entry name" value="Fido_containing"/>
</dbReference>
<dbReference type="PROSITE" id="PS51459">
    <property type="entry name" value="FIDO"/>
    <property type="match status" value="1"/>
</dbReference>
<name>X0X195_9ZZZZ</name>
<dbReference type="PANTHER" id="PTHR13504">
    <property type="entry name" value="FIDO DOMAIN-CONTAINING PROTEIN DDB_G0283145"/>
    <property type="match status" value="1"/>
</dbReference>
<gene>
    <name evidence="2" type="ORF">S01H1_69837</name>
</gene>
<dbReference type="InterPro" id="IPR036597">
    <property type="entry name" value="Fido-like_dom_sf"/>
</dbReference>
<dbReference type="Pfam" id="PF02661">
    <property type="entry name" value="Fic"/>
    <property type="match status" value="1"/>
</dbReference>
<dbReference type="Gene3D" id="1.10.3290.10">
    <property type="entry name" value="Fido-like domain"/>
    <property type="match status" value="1"/>
</dbReference>
<dbReference type="PANTHER" id="PTHR13504:SF38">
    <property type="entry name" value="FIDO DOMAIN-CONTAINING PROTEIN"/>
    <property type="match status" value="1"/>
</dbReference>
<accession>X0X195</accession>